<dbReference type="InterPro" id="IPR013325">
    <property type="entry name" value="RNA_pol_sigma_r2"/>
</dbReference>
<protein>
    <submittedName>
        <fullName evidence="4">Sigma-70 family RNA polymerase sigma factor</fullName>
    </submittedName>
</protein>
<dbReference type="Proteomes" id="UP000772618">
    <property type="component" value="Unassembled WGS sequence"/>
</dbReference>
<dbReference type="Gene3D" id="1.10.1740.10">
    <property type="match status" value="1"/>
</dbReference>
<proteinExistence type="predicted"/>
<dbReference type="InterPro" id="IPR013249">
    <property type="entry name" value="RNA_pol_sigma70_r4_t2"/>
</dbReference>
<dbReference type="InterPro" id="IPR007627">
    <property type="entry name" value="RNA_pol_sigma70_r2"/>
</dbReference>
<accession>A0ABS5VSA8</accession>
<dbReference type="CDD" id="cd06171">
    <property type="entry name" value="Sigma70_r4"/>
    <property type="match status" value="1"/>
</dbReference>
<evidence type="ECO:0000259" key="3">
    <source>
        <dbReference type="Pfam" id="PF08281"/>
    </source>
</evidence>
<keyword evidence="5" id="KW-1185">Reference proteome</keyword>
<evidence type="ECO:0000313" key="4">
    <source>
        <dbReference type="EMBL" id="MBT1704322.1"/>
    </source>
</evidence>
<dbReference type="Pfam" id="PF08281">
    <property type="entry name" value="Sigma70_r4_2"/>
    <property type="match status" value="1"/>
</dbReference>
<dbReference type="InterPro" id="IPR014284">
    <property type="entry name" value="RNA_pol_sigma-70_dom"/>
</dbReference>
<gene>
    <name evidence="4" type="ORF">KK060_13590</name>
</gene>
<dbReference type="InterPro" id="IPR036388">
    <property type="entry name" value="WH-like_DNA-bd_sf"/>
</dbReference>
<dbReference type="RefSeq" id="WP_254154281.1">
    <property type="nucleotide sequence ID" value="NZ_JAHESD010000029.1"/>
</dbReference>
<dbReference type="SUPFAM" id="SSF88659">
    <property type="entry name" value="Sigma3 and sigma4 domains of RNA polymerase sigma factors"/>
    <property type="match status" value="1"/>
</dbReference>
<dbReference type="PANTHER" id="PTHR30173:SF36">
    <property type="entry name" value="ECF RNA POLYMERASE SIGMA FACTOR SIGJ"/>
    <property type="match status" value="1"/>
</dbReference>
<dbReference type="InterPro" id="IPR013324">
    <property type="entry name" value="RNA_pol_sigma_r3/r4-like"/>
</dbReference>
<dbReference type="EMBL" id="JAHESD010000029">
    <property type="protein sequence ID" value="MBT1704322.1"/>
    <property type="molecule type" value="Genomic_DNA"/>
</dbReference>
<comment type="caution">
    <text evidence="4">The sequence shown here is derived from an EMBL/GenBank/DDBJ whole genome shotgun (WGS) entry which is preliminary data.</text>
</comment>
<dbReference type="InterPro" id="IPR032710">
    <property type="entry name" value="NTF2-like_dom_sf"/>
</dbReference>
<sequence length="277" mass="32208">MEDLRSSLILYAYNILGSYEESKDVVQDALLKMMQMNHEEVRDERLYLIRMVINKAIDQKRKQQRERSHYPGQWLPEPVATDDPETSVFRKEVLSYSLMVLLEKLDTKQRAVFILKEAFDYDHEEIAEVLGISVENSRKILSRARSELKTSSVPRNAKQQLTSIQRYMSALQNGDMKELEQLLATEITVVSDGGGKATAFINPIRGVKAVRSLLVGLYKKAFNKAFTELRWLNNQPALFYYHEGDLVAIQIFSLYEQQFENIFYIRNPDKMINLKKD</sequence>
<organism evidence="4 5">
    <name type="scientific">Chryseosolibacter indicus</name>
    <dbReference type="NCBI Taxonomy" id="2782351"/>
    <lineage>
        <taxon>Bacteria</taxon>
        <taxon>Pseudomonadati</taxon>
        <taxon>Bacteroidota</taxon>
        <taxon>Cytophagia</taxon>
        <taxon>Cytophagales</taxon>
        <taxon>Chryseotaleaceae</taxon>
        <taxon>Chryseosolibacter</taxon>
    </lineage>
</organism>
<dbReference type="PANTHER" id="PTHR30173">
    <property type="entry name" value="SIGMA 19 FACTOR"/>
    <property type="match status" value="1"/>
</dbReference>
<dbReference type="InterPro" id="IPR052704">
    <property type="entry name" value="ECF_Sigma-70_Domain"/>
</dbReference>
<feature type="domain" description="RNA polymerase sigma factor 70 region 4 type 2" evidence="3">
    <location>
        <begin position="98"/>
        <end position="148"/>
    </location>
</feature>
<evidence type="ECO:0000259" key="2">
    <source>
        <dbReference type="Pfam" id="PF04542"/>
    </source>
</evidence>
<comment type="subunit">
    <text evidence="1">Interacts transiently with the RNA polymerase catalytic core formed by RpoA, RpoB, RpoC and RpoZ (2 alpha, 1 beta, 1 beta' and 1 omega subunit) to form the RNA polymerase holoenzyme that can initiate transcription.</text>
</comment>
<evidence type="ECO:0000313" key="5">
    <source>
        <dbReference type="Proteomes" id="UP000772618"/>
    </source>
</evidence>
<dbReference type="Gene3D" id="1.10.10.10">
    <property type="entry name" value="Winged helix-like DNA-binding domain superfamily/Winged helix DNA-binding domain"/>
    <property type="match status" value="1"/>
</dbReference>
<dbReference type="SUPFAM" id="SSF88946">
    <property type="entry name" value="Sigma2 domain of RNA polymerase sigma factors"/>
    <property type="match status" value="1"/>
</dbReference>
<dbReference type="NCBIfam" id="TIGR02937">
    <property type="entry name" value="sigma70-ECF"/>
    <property type="match status" value="1"/>
</dbReference>
<feature type="domain" description="RNA polymerase sigma-70 region 2" evidence="2">
    <location>
        <begin position="5"/>
        <end position="65"/>
    </location>
</feature>
<name>A0ABS5VSA8_9BACT</name>
<dbReference type="SUPFAM" id="SSF54427">
    <property type="entry name" value="NTF2-like"/>
    <property type="match status" value="1"/>
</dbReference>
<dbReference type="Pfam" id="PF04542">
    <property type="entry name" value="Sigma70_r2"/>
    <property type="match status" value="1"/>
</dbReference>
<reference evidence="4 5" key="1">
    <citation type="submission" date="2021-05" db="EMBL/GenBank/DDBJ databases">
        <title>A Polyphasic approach of four new species of the genus Ohtaekwangia: Ohtaekwangia histidinii sp. nov., Ohtaekwangia cretensis sp. nov., Ohtaekwangia indiensis sp. nov., Ohtaekwangia reichenbachii sp. nov. from diverse environment.</title>
        <authorList>
            <person name="Octaviana S."/>
        </authorList>
    </citation>
    <scope>NUCLEOTIDE SEQUENCE [LARGE SCALE GENOMIC DNA]</scope>
    <source>
        <strain evidence="4 5">PWU20</strain>
    </source>
</reference>
<evidence type="ECO:0000256" key="1">
    <source>
        <dbReference type="ARBA" id="ARBA00011344"/>
    </source>
</evidence>